<dbReference type="InterPro" id="IPR050807">
    <property type="entry name" value="TransReg_Diox_bact_type"/>
</dbReference>
<dbReference type="GO" id="GO:0003677">
    <property type="term" value="F:DNA binding"/>
    <property type="evidence" value="ECO:0007669"/>
    <property type="project" value="UniProtKB-KW"/>
</dbReference>
<dbReference type="OrthoDB" id="680346at2"/>
<dbReference type="Pfam" id="PF01381">
    <property type="entry name" value="HTH_3"/>
    <property type="match status" value="1"/>
</dbReference>
<dbReference type="GO" id="GO:0003700">
    <property type="term" value="F:DNA-binding transcription factor activity"/>
    <property type="evidence" value="ECO:0007669"/>
    <property type="project" value="TreeGrafter"/>
</dbReference>
<feature type="domain" description="HTH cro/C1-type" evidence="2">
    <location>
        <begin position="14"/>
        <end position="68"/>
    </location>
</feature>
<keyword evidence="1" id="KW-0238">DNA-binding</keyword>
<dbReference type="SMART" id="SM00530">
    <property type="entry name" value="HTH_XRE"/>
    <property type="match status" value="1"/>
</dbReference>
<gene>
    <name evidence="3" type="ORF">SAMN04515668_2552</name>
</gene>
<organism evidence="3 4">
    <name type="scientific">Hymenobacter arizonensis</name>
    <name type="common">Siccationidurans arizonensis</name>
    <dbReference type="NCBI Taxonomy" id="1227077"/>
    <lineage>
        <taxon>Bacteria</taxon>
        <taxon>Pseudomonadati</taxon>
        <taxon>Bacteroidota</taxon>
        <taxon>Cytophagia</taxon>
        <taxon>Cytophagales</taxon>
        <taxon>Hymenobacteraceae</taxon>
        <taxon>Hymenobacter</taxon>
    </lineage>
</organism>
<dbReference type="AlphaFoldDB" id="A0A1I5YYU2"/>
<dbReference type="CDD" id="cd00093">
    <property type="entry name" value="HTH_XRE"/>
    <property type="match status" value="1"/>
</dbReference>
<dbReference type="SUPFAM" id="SSF47413">
    <property type="entry name" value="lambda repressor-like DNA-binding domains"/>
    <property type="match status" value="1"/>
</dbReference>
<evidence type="ECO:0000256" key="1">
    <source>
        <dbReference type="ARBA" id="ARBA00023125"/>
    </source>
</evidence>
<dbReference type="GO" id="GO:0005829">
    <property type="term" value="C:cytosol"/>
    <property type="evidence" value="ECO:0007669"/>
    <property type="project" value="TreeGrafter"/>
</dbReference>
<dbReference type="PROSITE" id="PS50943">
    <property type="entry name" value="HTH_CROC1"/>
    <property type="match status" value="1"/>
</dbReference>
<dbReference type="PANTHER" id="PTHR46797">
    <property type="entry name" value="HTH-TYPE TRANSCRIPTIONAL REGULATOR"/>
    <property type="match status" value="1"/>
</dbReference>
<evidence type="ECO:0000313" key="3">
    <source>
        <dbReference type="EMBL" id="SFQ49414.1"/>
    </source>
</evidence>
<dbReference type="InterPro" id="IPR010982">
    <property type="entry name" value="Lambda_DNA-bd_dom_sf"/>
</dbReference>
<keyword evidence="4" id="KW-1185">Reference proteome</keyword>
<dbReference type="STRING" id="1227077.SAMN04515668_2552"/>
<name>A0A1I5YYU2_HYMAR</name>
<dbReference type="EMBL" id="FOXS01000003">
    <property type="protein sequence ID" value="SFQ49414.1"/>
    <property type="molecule type" value="Genomic_DNA"/>
</dbReference>
<evidence type="ECO:0000259" key="2">
    <source>
        <dbReference type="PROSITE" id="PS50943"/>
    </source>
</evidence>
<reference evidence="4" key="1">
    <citation type="submission" date="2016-10" db="EMBL/GenBank/DDBJ databases">
        <authorList>
            <person name="Varghese N."/>
            <person name="Submissions S."/>
        </authorList>
    </citation>
    <scope>NUCLEOTIDE SEQUENCE [LARGE SCALE GENOMIC DNA]</scope>
    <source>
        <strain evidence="4">OR362-8,ATCC BAA-1266,JCM 13504</strain>
    </source>
</reference>
<protein>
    <submittedName>
        <fullName evidence="3">Helix-turn-helix domain-containing protein</fullName>
    </submittedName>
</protein>
<dbReference type="InterPro" id="IPR001387">
    <property type="entry name" value="Cro/C1-type_HTH"/>
</dbReference>
<dbReference type="PANTHER" id="PTHR46797:SF1">
    <property type="entry name" value="METHYLPHOSPHONATE SYNTHASE"/>
    <property type="match status" value="1"/>
</dbReference>
<dbReference type="Gene3D" id="1.10.260.40">
    <property type="entry name" value="lambda repressor-like DNA-binding domains"/>
    <property type="match status" value="1"/>
</dbReference>
<proteinExistence type="predicted"/>
<dbReference type="Proteomes" id="UP000199029">
    <property type="component" value="Unassembled WGS sequence"/>
</dbReference>
<sequence>MKNSALLHAFGEHLRALRKLRGLSQQALADEADISWPTVQRVEAGSQSATLEVLAALAQALGISLKELVDFPAAEAQNIQGRVDLG</sequence>
<dbReference type="RefSeq" id="WP_092673571.1">
    <property type="nucleotide sequence ID" value="NZ_FOXS01000003.1"/>
</dbReference>
<accession>A0A1I5YYU2</accession>
<evidence type="ECO:0000313" key="4">
    <source>
        <dbReference type="Proteomes" id="UP000199029"/>
    </source>
</evidence>